<protein>
    <submittedName>
        <fullName evidence="4">Uncharacterized protein</fullName>
    </submittedName>
</protein>
<dbReference type="AlphaFoldDB" id="A0A2G9HYS6"/>
<dbReference type="STRING" id="429701.A0A2G9HYS6"/>
<organism evidence="4 5">
    <name type="scientific">Handroanthus impetiginosus</name>
    <dbReference type="NCBI Taxonomy" id="429701"/>
    <lineage>
        <taxon>Eukaryota</taxon>
        <taxon>Viridiplantae</taxon>
        <taxon>Streptophyta</taxon>
        <taxon>Embryophyta</taxon>
        <taxon>Tracheophyta</taxon>
        <taxon>Spermatophyta</taxon>
        <taxon>Magnoliopsida</taxon>
        <taxon>eudicotyledons</taxon>
        <taxon>Gunneridae</taxon>
        <taxon>Pentapetalae</taxon>
        <taxon>asterids</taxon>
        <taxon>lamiids</taxon>
        <taxon>Lamiales</taxon>
        <taxon>Bignoniaceae</taxon>
        <taxon>Crescentiina</taxon>
        <taxon>Tabebuia alliance</taxon>
        <taxon>Handroanthus</taxon>
    </lineage>
</organism>
<dbReference type="Pfam" id="PF04278">
    <property type="entry name" value="Tic22"/>
    <property type="match status" value="1"/>
</dbReference>
<keyword evidence="3" id="KW-0934">Plastid</keyword>
<dbReference type="PANTHER" id="PTHR33926:SF1">
    <property type="entry name" value="PROTEIN TIC 22-LIKE, CHLOROPLASTIC"/>
    <property type="match status" value="1"/>
</dbReference>
<dbReference type="OrthoDB" id="196308at2759"/>
<dbReference type="EMBL" id="NKXS01000712">
    <property type="protein sequence ID" value="PIN22666.1"/>
    <property type="molecule type" value="Genomic_DNA"/>
</dbReference>
<gene>
    <name evidence="4" type="ORF">CDL12_04611</name>
</gene>
<dbReference type="Gene3D" id="3.40.1350.100">
    <property type="match status" value="1"/>
</dbReference>
<dbReference type="GO" id="GO:0009507">
    <property type="term" value="C:chloroplast"/>
    <property type="evidence" value="ECO:0007669"/>
    <property type="project" value="UniProtKB-SubCell"/>
</dbReference>
<sequence>MNFFKPKEPPATGAPPPSPPHLLLNQAFASFQSHFSNFFHNLQTNPPLQNTLTIENRLAGVPLYALGNVDREFVLLSGAGKSLGLFCFSKADAEALLKQMNSADPSTCTGSQVVPVALSKLVQHKVDGVALRRLR</sequence>
<reference evidence="5" key="1">
    <citation type="journal article" date="2018" name="Gigascience">
        <title>Genome assembly of the Pink Ipe (Handroanthus impetiginosus, Bignoniaceae), a highly valued, ecologically keystone Neotropical timber forest tree.</title>
        <authorList>
            <person name="Silva-Junior O.B."/>
            <person name="Grattapaglia D."/>
            <person name="Novaes E."/>
            <person name="Collevatti R.G."/>
        </authorList>
    </citation>
    <scope>NUCLEOTIDE SEQUENCE [LARGE SCALE GENOMIC DNA]</scope>
    <source>
        <strain evidence="5">cv. UFG-1</strain>
    </source>
</reference>
<name>A0A2G9HYS6_9LAMI</name>
<evidence type="ECO:0000313" key="4">
    <source>
        <dbReference type="EMBL" id="PIN22666.1"/>
    </source>
</evidence>
<proteinExistence type="predicted"/>
<evidence type="ECO:0000313" key="5">
    <source>
        <dbReference type="Proteomes" id="UP000231279"/>
    </source>
</evidence>
<evidence type="ECO:0000256" key="3">
    <source>
        <dbReference type="ARBA" id="ARBA00022640"/>
    </source>
</evidence>
<dbReference type="PANTHER" id="PTHR33926">
    <property type="entry name" value="PROTEIN TIC 22, CHLOROPLASTIC"/>
    <property type="match status" value="1"/>
</dbReference>
<accession>A0A2G9HYS6</accession>
<evidence type="ECO:0000256" key="2">
    <source>
        <dbReference type="ARBA" id="ARBA00022528"/>
    </source>
</evidence>
<comment type="caution">
    <text evidence="4">The sequence shown here is derived from an EMBL/GenBank/DDBJ whole genome shotgun (WGS) entry which is preliminary data.</text>
</comment>
<keyword evidence="2" id="KW-0150">Chloroplast</keyword>
<evidence type="ECO:0000256" key="1">
    <source>
        <dbReference type="ARBA" id="ARBA00004229"/>
    </source>
</evidence>
<comment type="subcellular location">
    <subcellularLocation>
        <location evidence="1">Plastid</location>
        <location evidence="1">Chloroplast</location>
    </subcellularLocation>
</comment>
<keyword evidence="5" id="KW-1185">Reference proteome</keyword>
<dbReference type="GO" id="GO:0015031">
    <property type="term" value="P:protein transport"/>
    <property type="evidence" value="ECO:0007669"/>
    <property type="project" value="InterPro"/>
</dbReference>
<dbReference type="Proteomes" id="UP000231279">
    <property type="component" value="Unassembled WGS sequence"/>
</dbReference>
<dbReference type="InterPro" id="IPR007378">
    <property type="entry name" value="Tic22-like"/>
</dbReference>